<reference evidence="2 3" key="1">
    <citation type="submission" date="2017-07" db="EMBL/GenBank/DDBJ databases">
        <title>Comparative genome analysis of lactococcal phages belonging to the virulent 936 group.</title>
        <authorList>
            <person name="Oliveira J."/>
        </authorList>
    </citation>
    <scope>NUCLEOTIDE SEQUENCE [LARGE SCALE GENOMIC DNA]</scope>
</reference>
<gene>
    <name evidence="2" type="ORF">05601_36</name>
</gene>
<evidence type="ECO:0000259" key="1">
    <source>
        <dbReference type="Pfam" id="PF24024"/>
    </source>
</evidence>
<dbReference type="Pfam" id="PF24024">
    <property type="entry name" value="DUF7336"/>
    <property type="match status" value="1"/>
</dbReference>
<proteinExistence type="predicted"/>
<evidence type="ECO:0000313" key="2">
    <source>
        <dbReference type="EMBL" id="ASZ71078.1"/>
    </source>
</evidence>
<dbReference type="InterPro" id="IPR055760">
    <property type="entry name" value="DUF7336"/>
</dbReference>
<sequence>MSVNTLKLWKNTDRRTKENKMKVYVLTADTYEGSWGSEIELFGVFSTKEKAEKRASEMKLEWPNISVMSIDENDVQGYLGGYYE</sequence>
<dbReference type="Proteomes" id="UP000256922">
    <property type="component" value="Segment"/>
</dbReference>
<dbReference type="EMBL" id="MF448554">
    <property type="protein sequence ID" value="ASZ71078.1"/>
    <property type="molecule type" value="Genomic_DNA"/>
</dbReference>
<name>A0A343JNK5_9CAUD</name>
<accession>A0A343JNK5</accession>
<keyword evidence="3" id="KW-1185">Reference proteome</keyword>
<organism evidence="2 3">
    <name type="scientific">Lactococcus phage 05601</name>
    <dbReference type="NCBI Taxonomy" id="2029658"/>
    <lineage>
        <taxon>Viruses</taxon>
        <taxon>Duplodnaviria</taxon>
        <taxon>Heunggongvirae</taxon>
        <taxon>Uroviricota</taxon>
        <taxon>Caudoviricetes</taxon>
        <taxon>Skunavirus</taxon>
        <taxon>Skunavirus sv05601</taxon>
    </lineage>
</organism>
<protein>
    <recommendedName>
        <fullName evidence="1">DUF7336 domain-containing protein</fullName>
    </recommendedName>
</protein>
<evidence type="ECO:0000313" key="3">
    <source>
        <dbReference type="Proteomes" id="UP000256922"/>
    </source>
</evidence>
<feature type="domain" description="DUF7336" evidence="1">
    <location>
        <begin position="21"/>
        <end position="83"/>
    </location>
</feature>